<keyword evidence="7 13" id="KW-0411">Iron-sulfur</keyword>
<feature type="binding site" evidence="13">
    <location>
        <position position="195"/>
    </location>
    <ligand>
        <name>[4Fe-4S] cluster</name>
        <dbReference type="ChEBI" id="CHEBI:49883"/>
    </ligand>
</feature>
<keyword evidence="3 13" id="KW-0479">Metal-binding</keyword>
<evidence type="ECO:0000256" key="9">
    <source>
        <dbReference type="ARBA" id="ARBA00023204"/>
    </source>
</evidence>
<evidence type="ECO:0000313" key="15">
    <source>
        <dbReference type="EMBL" id="OIR16611.1"/>
    </source>
</evidence>
<evidence type="ECO:0000256" key="4">
    <source>
        <dbReference type="ARBA" id="ARBA00022763"/>
    </source>
</evidence>
<dbReference type="SMART" id="SM00478">
    <property type="entry name" value="ENDO3c"/>
    <property type="match status" value="1"/>
</dbReference>
<reference evidence="15 16" key="1">
    <citation type="submission" date="2016-08" db="EMBL/GenBank/DDBJ databases">
        <title>New Insights into Marine Group III Euryarchaeota, from dark to light.</title>
        <authorList>
            <person name="Haro-Moreno J.M."/>
            <person name="Rodriguez-Valera F."/>
            <person name="Lopez-Garcia P."/>
            <person name="Moreira D."/>
            <person name="Martin-Cuadrado A.B."/>
        </authorList>
    </citation>
    <scope>NUCLEOTIDE SEQUENCE [LARGE SCALE GENOMIC DNA]</scope>
    <source>
        <strain evidence="15">CG-Bathy1</strain>
    </source>
</reference>
<dbReference type="InterPro" id="IPR004036">
    <property type="entry name" value="Endonuclease-III-like_CS2"/>
</dbReference>
<dbReference type="InterPro" id="IPR023170">
    <property type="entry name" value="HhH_base_excis_C"/>
</dbReference>
<accession>A0A1J5T915</accession>
<organism evidence="15 16">
    <name type="scientific">Marine Group III euryarchaeote CG-Bathy1</name>
    <dbReference type="NCBI Taxonomy" id="1889001"/>
    <lineage>
        <taxon>Archaea</taxon>
        <taxon>Methanobacteriati</taxon>
        <taxon>Thermoplasmatota</taxon>
        <taxon>Thermoplasmata</taxon>
        <taxon>Candidatus Thermoprofundales</taxon>
    </lineage>
</organism>
<dbReference type="PIRSF" id="PIRSF001435">
    <property type="entry name" value="Nth"/>
    <property type="match status" value="1"/>
</dbReference>
<dbReference type="InterPro" id="IPR005759">
    <property type="entry name" value="Nth"/>
</dbReference>
<comment type="cofactor">
    <cofactor evidence="13">
        <name>[4Fe-4S] cluster</name>
        <dbReference type="ChEBI" id="CHEBI:49883"/>
    </cofactor>
    <text evidence="13">Binds 1 [4Fe-4S] cluster.</text>
</comment>
<evidence type="ECO:0000256" key="13">
    <source>
        <dbReference type="HAMAP-Rule" id="MF_00942"/>
    </source>
</evidence>
<sequence>MVKKSRKDKRKNALEILEEAKKLYPWAECALVHEGALQLLVATILSAQCTDERVNKVTKKLFKKYKSVNDFTKAELNELGRDIRPTGYYNSKAKYIKGACEMIVNEYEGKVPDNMEELVKLPGVGRKTASVVLGVIFGKAEGVVVDTHVFRISKRLGLSKGNSPEIVERDLMKILPNEYWIDWADHLIWHGRRVCDARKPSCNTCTLEIRCPKVGVKTPTR</sequence>
<dbReference type="NCBIfam" id="TIGR01083">
    <property type="entry name" value="nth"/>
    <property type="match status" value="1"/>
</dbReference>
<dbReference type="GO" id="GO:0046872">
    <property type="term" value="F:metal ion binding"/>
    <property type="evidence" value="ECO:0007669"/>
    <property type="project" value="UniProtKB-KW"/>
</dbReference>
<dbReference type="HAMAP" id="MF_00942">
    <property type="entry name" value="Nth"/>
    <property type="match status" value="1"/>
</dbReference>
<feature type="domain" description="HhH-GPD" evidence="14">
    <location>
        <begin position="45"/>
        <end position="193"/>
    </location>
</feature>
<evidence type="ECO:0000259" key="14">
    <source>
        <dbReference type="SMART" id="SM00478"/>
    </source>
</evidence>
<evidence type="ECO:0000313" key="16">
    <source>
        <dbReference type="Proteomes" id="UP000183815"/>
    </source>
</evidence>
<evidence type="ECO:0000256" key="5">
    <source>
        <dbReference type="ARBA" id="ARBA00022801"/>
    </source>
</evidence>
<dbReference type="EMBL" id="MIYU01000012">
    <property type="protein sequence ID" value="OIR16611.1"/>
    <property type="molecule type" value="Genomic_DNA"/>
</dbReference>
<dbReference type="InterPro" id="IPR011257">
    <property type="entry name" value="DNA_glycosylase"/>
</dbReference>
<keyword evidence="10 13" id="KW-0456">Lyase</keyword>
<evidence type="ECO:0000256" key="11">
    <source>
        <dbReference type="ARBA" id="ARBA00023295"/>
    </source>
</evidence>
<evidence type="ECO:0000256" key="12">
    <source>
        <dbReference type="ARBA" id="ARBA00052915"/>
    </source>
</evidence>
<keyword evidence="11 13" id="KW-0326">Glycosidase</keyword>
<protein>
    <recommendedName>
        <fullName evidence="13">Endonuclease III</fullName>
        <ecNumber evidence="13">4.2.99.18</ecNumber>
    </recommendedName>
    <alternativeName>
        <fullName evidence="13">DNA-(apurinic or apyrimidinic site) lyase</fullName>
    </alternativeName>
</protein>
<feature type="binding site" evidence="13">
    <location>
        <position position="205"/>
    </location>
    <ligand>
        <name>[4Fe-4S] cluster</name>
        <dbReference type="ChEBI" id="CHEBI:49883"/>
    </ligand>
</feature>
<proteinExistence type="inferred from homology"/>
<dbReference type="Gene3D" id="1.10.340.30">
    <property type="entry name" value="Hypothetical protein, domain 2"/>
    <property type="match status" value="1"/>
</dbReference>
<dbReference type="AlphaFoldDB" id="A0A1J5T915"/>
<dbReference type="GO" id="GO:0141016">
    <property type="term" value="F:G/T mismatch-specific thymine-DNA glycosylase activity"/>
    <property type="evidence" value="ECO:0007669"/>
    <property type="project" value="UniProtKB-EC"/>
</dbReference>
<dbReference type="Proteomes" id="UP000183815">
    <property type="component" value="Unassembled WGS sequence"/>
</dbReference>
<evidence type="ECO:0000256" key="1">
    <source>
        <dbReference type="ARBA" id="ARBA00008343"/>
    </source>
</evidence>
<dbReference type="CDD" id="cd00056">
    <property type="entry name" value="ENDO3c"/>
    <property type="match status" value="1"/>
</dbReference>
<keyword evidence="8 13" id="KW-0238">DNA-binding</keyword>
<evidence type="ECO:0000256" key="2">
    <source>
        <dbReference type="ARBA" id="ARBA00022485"/>
    </source>
</evidence>
<comment type="catalytic activity">
    <reaction evidence="13">
        <text>2'-deoxyribonucleotide-(2'-deoxyribose 5'-phosphate)-2'-deoxyribonucleotide-DNA = a 3'-end 2'-deoxyribonucleotide-(2,3-dehydro-2,3-deoxyribose 5'-phosphate)-DNA + a 5'-end 5'-phospho-2'-deoxyribonucleoside-DNA + H(+)</text>
        <dbReference type="Rhea" id="RHEA:66592"/>
        <dbReference type="Rhea" id="RHEA-COMP:13180"/>
        <dbReference type="Rhea" id="RHEA-COMP:16897"/>
        <dbReference type="Rhea" id="RHEA-COMP:17067"/>
        <dbReference type="ChEBI" id="CHEBI:15378"/>
        <dbReference type="ChEBI" id="CHEBI:136412"/>
        <dbReference type="ChEBI" id="CHEBI:157695"/>
        <dbReference type="ChEBI" id="CHEBI:167181"/>
        <dbReference type="EC" id="4.2.99.18"/>
    </reaction>
</comment>
<evidence type="ECO:0000256" key="10">
    <source>
        <dbReference type="ARBA" id="ARBA00023239"/>
    </source>
</evidence>
<comment type="caution">
    <text evidence="15">The sequence shown here is derived from an EMBL/GenBank/DDBJ whole genome shotgun (WGS) entry which is preliminary data.</text>
</comment>
<dbReference type="PROSITE" id="PS01155">
    <property type="entry name" value="ENDONUCLEASE_III_2"/>
    <property type="match status" value="1"/>
</dbReference>
<dbReference type="Pfam" id="PF00633">
    <property type="entry name" value="HHH"/>
    <property type="match status" value="1"/>
</dbReference>
<keyword evidence="15" id="KW-0255">Endonuclease</keyword>
<dbReference type="GO" id="GO:0003677">
    <property type="term" value="F:DNA binding"/>
    <property type="evidence" value="ECO:0007669"/>
    <property type="project" value="UniProtKB-UniRule"/>
</dbReference>
<comment type="catalytic activity">
    <reaction evidence="12">
        <text>Hydrolyzes mismatched double-stranded DNA and polynucleotides, releasing free thymine.</text>
        <dbReference type="EC" id="3.2.2.29"/>
    </reaction>
</comment>
<comment type="function">
    <text evidence="13">DNA repair enzyme that has both DNA N-glycosylase activity and AP-lyase activity. The DNA N-glycosylase activity releases various damaged pyrimidines from DNA by cleaving the N-glycosidic bond, leaving an AP (apurinic/apyrimidinic) site. The AP-lyase activity cleaves the phosphodiester bond 3' to the AP site by a beta-elimination, leaving a 3'-terminal unsaturated sugar and a product with a terminal 5'-phosphate.</text>
</comment>
<keyword evidence="2 13" id="KW-0004">4Fe-4S</keyword>
<evidence type="ECO:0000256" key="3">
    <source>
        <dbReference type="ARBA" id="ARBA00022723"/>
    </source>
</evidence>
<keyword evidence="6 13" id="KW-0408">Iron</keyword>
<keyword evidence="15" id="KW-0540">Nuclease</keyword>
<keyword evidence="9 13" id="KW-0234">DNA repair</keyword>
<keyword evidence="5 13" id="KW-0378">Hydrolase</keyword>
<dbReference type="GO" id="GO:0051539">
    <property type="term" value="F:4 iron, 4 sulfur cluster binding"/>
    <property type="evidence" value="ECO:0007669"/>
    <property type="project" value="UniProtKB-UniRule"/>
</dbReference>
<comment type="similarity">
    <text evidence="1 13">Belongs to the Nth/MutY family.</text>
</comment>
<dbReference type="GO" id="GO:0140078">
    <property type="term" value="F:class I DNA-(apurinic or apyrimidinic site) endonuclease activity"/>
    <property type="evidence" value="ECO:0007669"/>
    <property type="project" value="UniProtKB-EC"/>
</dbReference>
<dbReference type="FunFam" id="1.10.1670.10:FF:000001">
    <property type="entry name" value="Endonuclease III"/>
    <property type="match status" value="1"/>
</dbReference>
<gene>
    <name evidence="13" type="primary">nth</name>
    <name evidence="15" type="ORF">BEU04_01345</name>
</gene>
<dbReference type="EC" id="4.2.99.18" evidence="13"/>
<feature type="binding site" evidence="13">
    <location>
        <position position="202"/>
    </location>
    <ligand>
        <name>[4Fe-4S] cluster</name>
        <dbReference type="ChEBI" id="CHEBI:49883"/>
    </ligand>
</feature>
<dbReference type="InterPro" id="IPR000445">
    <property type="entry name" value="HhH_motif"/>
</dbReference>
<dbReference type="InterPro" id="IPR003265">
    <property type="entry name" value="HhH-GPD_domain"/>
</dbReference>
<keyword evidence="4 13" id="KW-0227">DNA damage</keyword>
<dbReference type="PANTHER" id="PTHR10359">
    <property type="entry name" value="A/G-SPECIFIC ADENINE GLYCOSYLASE/ENDONUCLEASE III"/>
    <property type="match status" value="1"/>
</dbReference>
<dbReference type="Pfam" id="PF00730">
    <property type="entry name" value="HhH-GPD"/>
    <property type="match status" value="1"/>
</dbReference>
<dbReference type="Gene3D" id="1.10.1670.10">
    <property type="entry name" value="Helix-hairpin-Helix base-excision DNA repair enzymes (C-terminal)"/>
    <property type="match status" value="1"/>
</dbReference>
<dbReference type="GO" id="GO:0006285">
    <property type="term" value="P:base-excision repair, AP site formation"/>
    <property type="evidence" value="ECO:0007669"/>
    <property type="project" value="TreeGrafter"/>
</dbReference>
<dbReference type="FunFam" id="1.10.340.30:FF:000001">
    <property type="entry name" value="Endonuclease III"/>
    <property type="match status" value="1"/>
</dbReference>
<name>A0A1J5T915_9ARCH</name>
<evidence type="ECO:0000256" key="8">
    <source>
        <dbReference type="ARBA" id="ARBA00023125"/>
    </source>
</evidence>
<dbReference type="SUPFAM" id="SSF48150">
    <property type="entry name" value="DNA-glycosylase"/>
    <property type="match status" value="1"/>
</dbReference>
<evidence type="ECO:0000256" key="7">
    <source>
        <dbReference type="ARBA" id="ARBA00023014"/>
    </source>
</evidence>
<dbReference type="PANTHER" id="PTHR10359:SF18">
    <property type="entry name" value="ENDONUCLEASE III"/>
    <property type="match status" value="1"/>
</dbReference>
<feature type="binding site" evidence="13">
    <location>
        <position position="211"/>
    </location>
    <ligand>
        <name>[4Fe-4S] cluster</name>
        <dbReference type="ChEBI" id="CHEBI:49883"/>
    </ligand>
</feature>
<evidence type="ECO:0000256" key="6">
    <source>
        <dbReference type="ARBA" id="ARBA00023004"/>
    </source>
</evidence>